<protein>
    <submittedName>
        <fullName evidence="2">Uncharacterized protein</fullName>
    </submittedName>
</protein>
<evidence type="ECO:0000313" key="2">
    <source>
        <dbReference type="EMBL" id="GIH87093.1"/>
    </source>
</evidence>
<sequence length="65" mass="6887">MFRRILTGAAIVGFLGAAGMAAATAASADDWHKPSTTYVVDDSNHNEILNDLIDLALLGIIENED</sequence>
<dbReference type="EMBL" id="BOOI01000055">
    <property type="protein sequence ID" value="GIH87093.1"/>
    <property type="molecule type" value="Genomic_DNA"/>
</dbReference>
<keyword evidence="3" id="KW-1185">Reference proteome</keyword>
<keyword evidence="1" id="KW-0732">Signal</keyword>
<dbReference type="RefSeq" id="WP_068926880.1">
    <property type="nucleotide sequence ID" value="NZ_BMQP01000036.1"/>
</dbReference>
<dbReference type="AlphaFoldDB" id="A0A8J3WF92"/>
<evidence type="ECO:0000256" key="1">
    <source>
        <dbReference type="SAM" id="SignalP"/>
    </source>
</evidence>
<name>A0A8J3WF92_PLARO</name>
<evidence type="ECO:0000313" key="3">
    <source>
        <dbReference type="Proteomes" id="UP000655044"/>
    </source>
</evidence>
<reference evidence="2" key="1">
    <citation type="submission" date="2021-01" db="EMBL/GenBank/DDBJ databases">
        <title>Whole genome shotgun sequence of Planobispora rosea NBRC 15558.</title>
        <authorList>
            <person name="Komaki H."/>
            <person name="Tamura T."/>
        </authorList>
    </citation>
    <scope>NUCLEOTIDE SEQUENCE</scope>
    <source>
        <strain evidence="2">NBRC 15558</strain>
    </source>
</reference>
<feature type="chain" id="PRO_5035171160" evidence="1">
    <location>
        <begin position="29"/>
        <end position="65"/>
    </location>
</feature>
<dbReference type="Proteomes" id="UP000655044">
    <property type="component" value="Unassembled WGS sequence"/>
</dbReference>
<feature type="signal peptide" evidence="1">
    <location>
        <begin position="1"/>
        <end position="28"/>
    </location>
</feature>
<proteinExistence type="predicted"/>
<organism evidence="2 3">
    <name type="scientific">Planobispora rosea</name>
    <dbReference type="NCBI Taxonomy" id="35762"/>
    <lineage>
        <taxon>Bacteria</taxon>
        <taxon>Bacillati</taxon>
        <taxon>Actinomycetota</taxon>
        <taxon>Actinomycetes</taxon>
        <taxon>Streptosporangiales</taxon>
        <taxon>Streptosporangiaceae</taxon>
        <taxon>Planobispora</taxon>
    </lineage>
</organism>
<gene>
    <name evidence="2" type="ORF">Pro02_55010</name>
</gene>
<comment type="caution">
    <text evidence="2">The sequence shown here is derived from an EMBL/GenBank/DDBJ whole genome shotgun (WGS) entry which is preliminary data.</text>
</comment>
<accession>A0A8J3WF92</accession>